<feature type="transmembrane region" description="Helical" evidence="1">
    <location>
        <begin position="34"/>
        <end position="56"/>
    </location>
</feature>
<feature type="transmembrane region" description="Helical" evidence="1">
    <location>
        <begin position="68"/>
        <end position="86"/>
    </location>
</feature>
<evidence type="ECO:0000313" key="2">
    <source>
        <dbReference type="EMBL" id="SDX64931.1"/>
    </source>
</evidence>
<dbReference type="Proteomes" id="UP000199170">
    <property type="component" value="Unassembled WGS sequence"/>
</dbReference>
<dbReference type="RefSeq" id="WP_089764826.1">
    <property type="nucleotide sequence ID" value="NZ_FNPB01000001.1"/>
</dbReference>
<dbReference type="STRING" id="660517.SAMN04487946_101532"/>
<organism evidence="2 3">
    <name type="scientific">Halobellus clavatus</name>
    <dbReference type="NCBI Taxonomy" id="660517"/>
    <lineage>
        <taxon>Archaea</taxon>
        <taxon>Methanobacteriati</taxon>
        <taxon>Methanobacteriota</taxon>
        <taxon>Stenosarchaea group</taxon>
        <taxon>Halobacteria</taxon>
        <taxon>Halobacteriales</taxon>
        <taxon>Haloferacaceae</taxon>
        <taxon>Halobellus</taxon>
    </lineage>
</organism>
<accession>A0A1H3DEY1</accession>
<evidence type="ECO:0000256" key="1">
    <source>
        <dbReference type="SAM" id="Phobius"/>
    </source>
</evidence>
<dbReference type="AlphaFoldDB" id="A0A1H3DEY1"/>
<evidence type="ECO:0000313" key="3">
    <source>
        <dbReference type="Proteomes" id="UP000199170"/>
    </source>
</evidence>
<feature type="transmembrane region" description="Helical" evidence="1">
    <location>
        <begin position="9"/>
        <end position="28"/>
    </location>
</feature>
<dbReference type="EMBL" id="FNPB01000001">
    <property type="protein sequence ID" value="SDX64931.1"/>
    <property type="molecule type" value="Genomic_DNA"/>
</dbReference>
<feature type="transmembrane region" description="Helical" evidence="1">
    <location>
        <begin position="92"/>
        <end position="111"/>
    </location>
</feature>
<name>A0A1H3DEY1_9EURY</name>
<gene>
    <name evidence="2" type="ORF">SAMN04487946_101532</name>
</gene>
<reference evidence="3" key="1">
    <citation type="submission" date="2016-10" db="EMBL/GenBank/DDBJ databases">
        <authorList>
            <person name="Varghese N."/>
            <person name="Submissions S."/>
        </authorList>
    </citation>
    <scope>NUCLEOTIDE SEQUENCE [LARGE SCALE GENOMIC DNA]</scope>
    <source>
        <strain evidence="3">CGMCC 1.10118</strain>
    </source>
</reference>
<protein>
    <submittedName>
        <fullName evidence="2">Uncharacterized protein</fullName>
    </submittedName>
</protein>
<keyword evidence="1" id="KW-1133">Transmembrane helix</keyword>
<keyword evidence="1" id="KW-0812">Transmembrane</keyword>
<sequence length="126" mass="13215">MDALRFERTAWAVVFAAVVAVFGTLLLLPDPTGVVAAGVALAIFAVVAFLAIRYALGSLPRDAVVGDQTVRYLVFFAVAIVGRVGLGSLGYTGIASTAVTFAVAWVLAMWAERLNPKRWGEEASGA</sequence>
<dbReference type="OrthoDB" id="308266at2157"/>
<proteinExistence type="predicted"/>
<keyword evidence="3" id="KW-1185">Reference proteome</keyword>
<keyword evidence="1" id="KW-0472">Membrane</keyword>